<reference evidence="8 9" key="1">
    <citation type="submission" date="2020-08" db="EMBL/GenBank/DDBJ databases">
        <title>Genomic Encyclopedia of Type Strains, Phase III (KMG-III): the genomes of soil and plant-associated and newly described type strains.</title>
        <authorList>
            <person name="Whitman W."/>
        </authorList>
    </citation>
    <scope>NUCLEOTIDE SEQUENCE [LARGE SCALE GENOMIC DNA]</scope>
    <source>
        <strain evidence="8 9">CECT 3226</strain>
    </source>
</reference>
<dbReference type="InterPro" id="IPR051260">
    <property type="entry name" value="Diverse_substr_monoxygenases"/>
</dbReference>
<evidence type="ECO:0000256" key="4">
    <source>
        <dbReference type="ARBA" id="ARBA00023033"/>
    </source>
</evidence>
<evidence type="ECO:0000256" key="1">
    <source>
        <dbReference type="ARBA" id="ARBA00022630"/>
    </source>
</evidence>
<dbReference type="PANTHER" id="PTHR30011">
    <property type="entry name" value="ALKANESULFONATE MONOOXYGENASE-RELATED"/>
    <property type="match status" value="1"/>
</dbReference>
<evidence type="ECO:0000259" key="7">
    <source>
        <dbReference type="Pfam" id="PF00296"/>
    </source>
</evidence>
<dbReference type="PANTHER" id="PTHR30011:SF16">
    <property type="entry name" value="C2H2 FINGER DOMAIN TRANSCRIPTION FACTOR (EUROFUNG)-RELATED"/>
    <property type="match status" value="1"/>
</dbReference>
<dbReference type="NCBIfam" id="TIGR03860">
    <property type="entry name" value="FMN_nitrolo"/>
    <property type="match status" value="1"/>
</dbReference>
<dbReference type="GO" id="GO:0004497">
    <property type="term" value="F:monooxygenase activity"/>
    <property type="evidence" value="ECO:0007669"/>
    <property type="project" value="UniProtKB-KW"/>
</dbReference>
<keyword evidence="2 6" id="KW-0288">FMN</keyword>
<dbReference type="InterPro" id="IPR036661">
    <property type="entry name" value="Luciferase-like_sf"/>
</dbReference>
<comment type="similarity">
    <text evidence="5">Belongs to the NtaA/SnaA/DszA monooxygenase family.</text>
</comment>
<name>A0A7W8BNN1_9ACTN</name>
<feature type="domain" description="Luciferase-like" evidence="7">
    <location>
        <begin position="28"/>
        <end position="382"/>
    </location>
</feature>
<dbReference type="Proteomes" id="UP000568022">
    <property type="component" value="Unassembled WGS sequence"/>
</dbReference>
<evidence type="ECO:0000256" key="5">
    <source>
        <dbReference type="ARBA" id="ARBA00033748"/>
    </source>
</evidence>
<organism evidence="8 9">
    <name type="scientific">Streptomyces griseoloalbus</name>
    <dbReference type="NCBI Taxonomy" id="67303"/>
    <lineage>
        <taxon>Bacteria</taxon>
        <taxon>Bacillati</taxon>
        <taxon>Actinomycetota</taxon>
        <taxon>Actinomycetes</taxon>
        <taxon>Kitasatosporales</taxon>
        <taxon>Streptomycetaceae</taxon>
        <taxon>Streptomyces</taxon>
    </lineage>
</organism>
<comment type="caution">
    <text evidence="8">The sequence shown here is derived from an EMBL/GenBank/DDBJ whole genome shotgun (WGS) entry which is preliminary data.</text>
</comment>
<feature type="binding site" evidence="6">
    <location>
        <position position="57"/>
    </location>
    <ligand>
        <name>FMN</name>
        <dbReference type="ChEBI" id="CHEBI:58210"/>
    </ligand>
</feature>
<dbReference type="EMBL" id="JACHJE010000004">
    <property type="protein sequence ID" value="MBB5125248.1"/>
    <property type="molecule type" value="Genomic_DNA"/>
</dbReference>
<dbReference type="Pfam" id="PF00296">
    <property type="entry name" value="Bac_luciferase"/>
    <property type="match status" value="1"/>
</dbReference>
<evidence type="ECO:0000256" key="2">
    <source>
        <dbReference type="ARBA" id="ARBA00022643"/>
    </source>
</evidence>
<evidence type="ECO:0000313" key="8">
    <source>
        <dbReference type="EMBL" id="MBB5125248.1"/>
    </source>
</evidence>
<proteinExistence type="inferred from homology"/>
<feature type="binding site" evidence="6">
    <location>
        <position position="148"/>
    </location>
    <ligand>
        <name>FMN</name>
        <dbReference type="ChEBI" id="CHEBI:58210"/>
    </ligand>
</feature>
<protein>
    <submittedName>
        <fullName evidence="8">FMN-dependent oxidoreductase (Nitrilotriacetate monooxygenase family)</fullName>
    </submittedName>
</protein>
<evidence type="ECO:0000313" key="9">
    <source>
        <dbReference type="Proteomes" id="UP000568022"/>
    </source>
</evidence>
<keyword evidence="9" id="KW-1185">Reference proteome</keyword>
<gene>
    <name evidence="8" type="ORF">FHS32_001980</name>
</gene>
<accession>A0A7W8BNN1</accession>
<evidence type="ECO:0000256" key="3">
    <source>
        <dbReference type="ARBA" id="ARBA00023002"/>
    </source>
</evidence>
<dbReference type="AlphaFoldDB" id="A0A7W8BNN1"/>
<keyword evidence="4 8" id="KW-0503">Monooxygenase</keyword>
<dbReference type="InterPro" id="IPR016215">
    <property type="entry name" value="NTA_MOA"/>
</dbReference>
<dbReference type="GO" id="GO:0016705">
    <property type="term" value="F:oxidoreductase activity, acting on paired donors, with incorporation or reduction of molecular oxygen"/>
    <property type="evidence" value="ECO:0007669"/>
    <property type="project" value="InterPro"/>
</dbReference>
<keyword evidence="1 6" id="KW-0285">Flavoprotein</keyword>
<evidence type="ECO:0000256" key="6">
    <source>
        <dbReference type="PIRSR" id="PIRSR000337-1"/>
    </source>
</evidence>
<dbReference type="PIRSF" id="PIRSF000337">
    <property type="entry name" value="NTA_MOA"/>
    <property type="match status" value="1"/>
</dbReference>
<dbReference type="SUPFAM" id="SSF51679">
    <property type="entry name" value="Bacterial luciferase-like"/>
    <property type="match status" value="1"/>
</dbReference>
<keyword evidence="3" id="KW-0560">Oxidoreductase</keyword>
<dbReference type="InterPro" id="IPR011251">
    <property type="entry name" value="Luciferase-like_dom"/>
</dbReference>
<sequence>MRRTISLGVALGDSFGVHPGAWRMPHADPGAYTDVGVQVRAAQAAERGGVDFAFLPDRVFLRDDLSAGPPIFSMEPLMVLTAVARETERIGLVPSASTSFTEPYALARQLRALDVISQGRAGWNAVPSYEPEAFANHGRPMPPREGKYERLHETVQIVQALWGSWEREAGDPDPVSGTFADMSRIRPIDLHGRHVGSRGPLQIPPSRQGQPVVFMPAAGGPSIQAAGMYAGAVIGMPNTIEDGRAQRDMVRRSAIAAGRAPEEILFFAFIGFGLGATHESALERRRTLEDRTDPRPRLAQLSAMLGVRIEPTAADRPLPAEQLERAAAHPRAARARQALALAHEGFSPRDILAHGVLDPNPGLVGTPGAAAHMMQEWFEAGAVDGFVLVIDDLHDGVDVFAGQVSPILRERGLLRADDGPTTLRGRLGLPEQLGLDPRIRGAES</sequence>
<dbReference type="Gene3D" id="3.20.20.30">
    <property type="entry name" value="Luciferase-like domain"/>
    <property type="match status" value="1"/>
</dbReference>